<dbReference type="Proteomes" id="UP000822476">
    <property type="component" value="Unassembled WGS sequence"/>
</dbReference>
<protein>
    <submittedName>
        <fullName evidence="1">Uncharacterized protein</fullName>
    </submittedName>
</protein>
<evidence type="ECO:0000313" key="1">
    <source>
        <dbReference type="EMBL" id="KAF7260446.1"/>
    </source>
</evidence>
<sequence length="135" mass="15720">MMGSHRANVRHYVTYQYTHTQADRPIGHMIIRRFSSIGKDKLQTRKLITYFFKNGHIPKIPVEAIGGIWRNCLRLLTKRLLSRCGEYSIDLVSRKVIDDVNCGEYRSPLVTWRINDSLNQSIHGLALVIEFLKYS</sequence>
<comment type="caution">
    <text evidence="1">The sequence shown here is derived from an EMBL/GenBank/DDBJ whole genome shotgun (WGS) entry which is preliminary data.</text>
</comment>
<name>A0A8S9Z4I4_9TREM</name>
<evidence type="ECO:0000313" key="2">
    <source>
        <dbReference type="Proteomes" id="UP000822476"/>
    </source>
</evidence>
<keyword evidence="2" id="KW-1185">Reference proteome</keyword>
<dbReference type="AlphaFoldDB" id="A0A8S9Z4I4"/>
<proteinExistence type="predicted"/>
<accession>A0A8S9Z4I4</accession>
<reference evidence="1" key="1">
    <citation type="submission" date="2019-07" db="EMBL/GenBank/DDBJ databases">
        <title>Annotation for the trematode Paragonimus miyazaki's.</title>
        <authorList>
            <person name="Choi Y.-J."/>
        </authorList>
    </citation>
    <scope>NUCLEOTIDE SEQUENCE</scope>
    <source>
        <strain evidence="1">Japan</strain>
    </source>
</reference>
<gene>
    <name evidence="1" type="ORF">EG68_02227</name>
</gene>
<dbReference type="EMBL" id="JTDE01000744">
    <property type="protein sequence ID" value="KAF7260446.1"/>
    <property type="molecule type" value="Genomic_DNA"/>
</dbReference>
<organism evidence="1 2">
    <name type="scientific">Paragonimus skrjabini miyazakii</name>
    <dbReference type="NCBI Taxonomy" id="59628"/>
    <lineage>
        <taxon>Eukaryota</taxon>
        <taxon>Metazoa</taxon>
        <taxon>Spiralia</taxon>
        <taxon>Lophotrochozoa</taxon>
        <taxon>Platyhelminthes</taxon>
        <taxon>Trematoda</taxon>
        <taxon>Digenea</taxon>
        <taxon>Plagiorchiida</taxon>
        <taxon>Troglotremata</taxon>
        <taxon>Troglotrematidae</taxon>
        <taxon>Paragonimus</taxon>
    </lineage>
</organism>